<feature type="region of interest" description="Disordered" evidence="2">
    <location>
        <begin position="551"/>
        <end position="620"/>
    </location>
</feature>
<dbReference type="Pfam" id="PF07727">
    <property type="entry name" value="RVT_2"/>
    <property type="match status" value="1"/>
</dbReference>
<comment type="caution">
    <text evidence="4">The sequence shown here is derived from an EMBL/GenBank/DDBJ whole genome shotgun (WGS) entry which is preliminary data.</text>
</comment>
<gene>
    <name evidence="4" type="ORF">Tco_1092638</name>
</gene>
<reference evidence="4" key="1">
    <citation type="journal article" date="2022" name="Int. J. Mol. Sci.">
        <title>Draft Genome of Tanacetum Coccineum: Genomic Comparison of Closely Related Tanacetum-Family Plants.</title>
        <authorList>
            <person name="Yamashiro T."/>
            <person name="Shiraishi A."/>
            <person name="Nakayama K."/>
            <person name="Satake H."/>
        </authorList>
    </citation>
    <scope>NUCLEOTIDE SEQUENCE</scope>
</reference>
<keyword evidence="5" id="KW-1185">Reference proteome</keyword>
<accession>A0ABQ5IAS0</accession>
<dbReference type="Proteomes" id="UP001151760">
    <property type="component" value="Unassembled WGS sequence"/>
</dbReference>
<dbReference type="PANTHER" id="PTHR11439">
    <property type="entry name" value="GAG-POL-RELATED RETROTRANSPOSON"/>
    <property type="match status" value="1"/>
</dbReference>
<name>A0ABQ5IAS0_9ASTR</name>
<dbReference type="CDD" id="cd09272">
    <property type="entry name" value="RNase_HI_RT_Ty1"/>
    <property type="match status" value="1"/>
</dbReference>
<dbReference type="InterPro" id="IPR043502">
    <property type="entry name" value="DNA/RNA_pol_sf"/>
</dbReference>
<dbReference type="InterPro" id="IPR013103">
    <property type="entry name" value="RVT_2"/>
</dbReference>
<sequence>MPELEDIVHSDDDEDVSVEDDMTNLDLHIHVSPILTTKIHKDHPIKQIIGDIHSSPQTRRMTKNVTEQAIHTQEEGIDYDEVFAPVVRIEAIRLFLAYASFKDFVVYQMDVKSAFLYGKIEEEVYVCQPLGFEDLEFPDKVYTVEKALYGLHKAPRAWYETLSTYLLDHGFQRGKIDKTLFIKRVKGDTLLVQVYVDDIIFGSTRKEMCTEFEKIMHKKFQMSSIGELTFFLGLQVTQKDDGIFISQDKYVNEILKKFGFSTVKTASTPMETSKPLMKDENAKDVDVHLYRSMIGSLMYLTSSRPDIMFDVCACARFQVTPKVSHIYAVKRIFRYLKGQPKLVLWYHKDSPFDLEAYTDSDYAGASLDKKSTIGGCQFLGRRLISWQCKKQTIIANSTTEAEYVDASSCCGQTQKHKKANRATEISQSSRPIPLIATAWHGLPTASSLEQEKDSGNITKASAKAKTINGGRQIQALVDKTKHLEGGVKFLMFPRFVQVFLDKQVGDMSNHNKTFDAPCHTKKVFANMKRKGKGFSGRVTPLFATMMVQAQQEEGEGSAIPTDPHPTPSITQPSSSQPQKKQKPKRKQKKGTDLLSSSTKSMANEAANEEHVPLHSNDPPLSGEDRLKLIELMKICTNLQQKVLDLETSKAAQAQEISSLKQRVKKLEKKKKSIPHGLRRLYKVGRSMRVESSEEEITLVDETRGRKIDEDMVNVNADLHGEEVVAEKEVASTTDPITTAGEVVTTVSTTATITPKEVTLAQALAQIKTSKPKAKGVVIQEPRRSCQNLEAQLLAELEEEERAARQREEEANIALIKSWENTQAMMEADYELAASLQAQEQGELTIEEKSKLFVELMEKRKKHFAELRAQEKRNKPPTKAQKRNQMSTYLKYMGGYKHTHLKSKTYKEIQKLFDIEMKRVNSFIPMESEVVEGSEKRAEESSAKRAGAELEQEVVKKQKIDDAKVDDDQEEEEMKQHMEIVLDEEELVFDVVPLATKPPIVVNYKIIKEGKMGYFQLIRVDRSSKRYSSMIQMIQDIDREDL</sequence>
<keyword evidence="1" id="KW-0175">Coiled coil</keyword>
<dbReference type="PANTHER" id="PTHR11439:SF495">
    <property type="entry name" value="REVERSE TRANSCRIPTASE, RNA-DEPENDENT DNA POLYMERASE-RELATED"/>
    <property type="match status" value="1"/>
</dbReference>
<dbReference type="EMBL" id="BQNB010020544">
    <property type="protein sequence ID" value="GJT97120.1"/>
    <property type="molecule type" value="Genomic_DNA"/>
</dbReference>
<evidence type="ECO:0000313" key="5">
    <source>
        <dbReference type="Proteomes" id="UP001151760"/>
    </source>
</evidence>
<protein>
    <submittedName>
        <fullName evidence="4">Ribonuclease H-like domain-containing protein</fullName>
    </submittedName>
</protein>
<proteinExistence type="predicted"/>
<evidence type="ECO:0000256" key="1">
    <source>
        <dbReference type="SAM" id="Coils"/>
    </source>
</evidence>
<feature type="compositionally biased region" description="Basic residues" evidence="2">
    <location>
        <begin position="579"/>
        <end position="588"/>
    </location>
</feature>
<dbReference type="SUPFAM" id="SSF56672">
    <property type="entry name" value="DNA/RNA polymerases"/>
    <property type="match status" value="1"/>
</dbReference>
<evidence type="ECO:0000256" key="2">
    <source>
        <dbReference type="SAM" id="MobiDB-lite"/>
    </source>
</evidence>
<reference evidence="4" key="2">
    <citation type="submission" date="2022-01" db="EMBL/GenBank/DDBJ databases">
        <authorList>
            <person name="Yamashiro T."/>
            <person name="Shiraishi A."/>
            <person name="Satake H."/>
            <person name="Nakayama K."/>
        </authorList>
    </citation>
    <scope>NUCLEOTIDE SEQUENCE</scope>
</reference>
<evidence type="ECO:0000313" key="4">
    <source>
        <dbReference type="EMBL" id="GJT97120.1"/>
    </source>
</evidence>
<feature type="domain" description="Reverse transcriptase Ty1/copia-type" evidence="3">
    <location>
        <begin position="71"/>
        <end position="271"/>
    </location>
</feature>
<evidence type="ECO:0000259" key="3">
    <source>
        <dbReference type="Pfam" id="PF07727"/>
    </source>
</evidence>
<organism evidence="4 5">
    <name type="scientific">Tanacetum coccineum</name>
    <dbReference type="NCBI Taxonomy" id="301880"/>
    <lineage>
        <taxon>Eukaryota</taxon>
        <taxon>Viridiplantae</taxon>
        <taxon>Streptophyta</taxon>
        <taxon>Embryophyta</taxon>
        <taxon>Tracheophyta</taxon>
        <taxon>Spermatophyta</taxon>
        <taxon>Magnoliopsida</taxon>
        <taxon>eudicotyledons</taxon>
        <taxon>Gunneridae</taxon>
        <taxon>Pentapetalae</taxon>
        <taxon>asterids</taxon>
        <taxon>campanulids</taxon>
        <taxon>Asterales</taxon>
        <taxon>Asteraceae</taxon>
        <taxon>Asteroideae</taxon>
        <taxon>Anthemideae</taxon>
        <taxon>Anthemidinae</taxon>
        <taxon>Tanacetum</taxon>
    </lineage>
</organism>
<feature type="coiled-coil region" evidence="1">
    <location>
        <begin position="782"/>
        <end position="816"/>
    </location>
</feature>